<dbReference type="InterPro" id="IPR050107">
    <property type="entry name" value="ABC_carbohydrate_import_ATPase"/>
</dbReference>
<keyword evidence="7" id="KW-1278">Translocase</keyword>
<dbReference type="InterPro" id="IPR003593">
    <property type="entry name" value="AAA+_ATPase"/>
</dbReference>
<feature type="domain" description="ABC transporter" evidence="9">
    <location>
        <begin position="8"/>
        <end position="245"/>
    </location>
</feature>
<keyword evidence="2" id="KW-0813">Transport</keyword>
<evidence type="ECO:0000256" key="3">
    <source>
        <dbReference type="ARBA" id="ARBA00022475"/>
    </source>
</evidence>
<dbReference type="InterPro" id="IPR017871">
    <property type="entry name" value="ABC_transporter-like_CS"/>
</dbReference>
<keyword evidence="6 10" id="KW-0067">ATP-binding</keyword>
<dbReference type="GO" id="GO:0016887">
    <property type="term" value="F:ATP hydrolysis activity"/>
    <property type="evidence" value="ECO:0007669"/>
    <property type="project" value="InterPro"/>
</dbReference>
<evidence type="ECO:0000256" key="5">
    <source>
        <dbReference type="ARBA" id="ARBA00022741"/>
    </source>
</evidence>
<dbReference type="SUPFAM" id="SSF52540">
    <property type="entry name" value="P-loop containing nucleoside triphosphate hydrolases"/>
    <property type="match status" value="2"/>
</dbReference>
<dbReference type="GO" id="GO:0005524">
    <property type="term" value="F:ATP binding"/>
    <property type="evidence" value="ECO:0007669"/>
    <property type="project" value="UniProtKB-KW"/>
</dbReference>
<dbReference type="AlphaFoldDB" id="A0A917YDR5"/>
<dbReference type="PROSITE" id="PS50893">
    <property type="entry name" value="ABC_TRANSPORTER_2"/>
    <property type="match status" value="2"/>
</dbReference>
<gene>
    <name evidence="10" type="ORF">GCM10011579_081220</name>
</gene>
<evidence type="ECO:0000313" key="11">
    <source>
        <dbReference type="Proteomes" id="UP000600365"/>
    </source>
</evidence>
<evidence type="ECO:0000256" key="8">
    <source>
        <dbReference type="ARBA" id="ARBA00023136"/>
    </source>
</evidence>
<accession>A0A917YDR5</accession>
<dbReference type="SMART" id="SM00382">
    <property type="entry name" value="AAA"/>
    <property type="match status" value="2"/>
</dbReference>
<protein>
    <submittedName>
        <fullName evidence="10">Sugar ABC transporter ATP-binding protein</fullName>
    </submittedName>
</protein>
<evidence type="ECO:0000256" key="6">
    <source>
        <dbReference type="ARBA" id="ARBA00022840"/>
    </source>
</evidence>
<dbReference type="PANTHER" id="PTHR43790">
    <property type="entry name" value="CARBOHYDRATE TRANSPORT ATP-BINDING PROTEIN MG119-RELATED"/>
    <property type="match status" value="1"/>
</dbReference>
<dbReference type="EMBL" id="BMMM01000020">
    <property type="protein sequence ID" value="GGN87892.1"/>
    <property type="molecule type" value="Genomic_DNA"/>
</dbReference>
<name>A0A917YDR5_9ACTN</name>
<dbReference type="PROSITE" id="PS00211">
    <property type="entry name" value="ABC_TRANSPORTER_1"/>
    <property type="match status" value="1"/>
</dbReference>
<keyword evidence="5" id="KW-0547">Nucleotide-binding</keyword>
<keyword evidence="8" id="KW-0472">Membrane</keyword>
<evidence type="ECO:0000256" key="7">
    <source>
        <dbReference type="ARBA" id="ARBA00022967"/>
    </source>
</evidence>
<dbReference type="Gene3D" id="3.40.50.300">
    <property type="entry name" value="P-loop containing nucleotide triphosphate hydrolases"/>
    <property type="match status" value="2"/>
</dbReference>
<sequence>MAPEPPLLTMSGITKSFPGVRALDGVDLDVQAGEVHCLLGQNGAGKSTLIKVLAGAHQPDEGTIGWRGDHVTLRSPIAAMRLGIATIYQELDLVEGLSVAENVHLGHEPTAAGFVVRGKAARSSTAALLKRLGHPEIDPARLVGELSAAQQQIVSMARALSHDVRLIVMDEPSAALDPDEVDNLFRIVGDLTADGVAVVYISHRLEEIRRIGDRVTVLKDGRAVAGGLPAKSTPTREVVALMTGRNVEYVFPDRPRSRPPGEPVLRVQGLARGGEFAPLDLDLRPGEIVGLAGLVGSGRSEILETIYGARKPTAGRVSVNGRTLRPGSVRAAVRAGLGLAPEERKAQALLMLESVTRNVSVSSMSRFAHGGWIDRRAERGAARAATRELSLRPDNPSVPIRTLSGGNQQKAVLARWLLRGCRVLLLDEPTRGVDVGARAELYAVIRRLADEGLAVLLVSSEVPEVLGLADRVLVLREGRVVHTAPAQELDEHRVLDLVMEGSPVAGEGSPVASEGSPAS</sequence>
<evidence type="ECO:0000256" key="2">
    <source>
        <dbReference type="ARBA" id="ARBA00022448"/>
    </source>
</evidence>
<proteinExistence type="predicted"/>
<evidence type="ECO:0000256" key="1">
    <source>
        <dbReference type="ARBA" id="ARBA00004202"/>
    </source>
</evidence>
<dbReference type="CDD" id="cd03216">
    <property type="entry name" value="ABC_Carb_Monos_I"/>
    <property type="match status" value="1"/>
</dbReference>
<comment type="subcellular location">
    <subcellularLocation>
        <location evidence="1">Cell membrane</location>
        <topology evidence="1">Peripheral membrane protein</topology>
    </subcellularLocation>
</comment>
<evidence type="ECO:0000313" key="10">
    <source>
        <dbReference type="EMBL" id="GGN87892.1"/>
    </source>
</evidence>
<dbReference type="InterPro" id="IPR003439">
    <property type="entry name" value="ABC_transporter-like_ATP-bd"/>
</dbReference>
<evidence type="ECO:0000259" key="9">
    <source>
        <dbReference type="PROSITE" id="PS50893"/>
    </source>
</evidence>
<dbReference type="Pfam" id="PF00005">
    <property type="entry name" value="ABC_tran"/>
    <property type="match status" value="2"/>
</dbReference>
<dbReference type="GO" id="GO:0005886">
    <property type="term" value="C:plasma membrane"/>
    <property type="evidence" value="ECO:0007669"/>
    <property type="project" value="UniProtKB-SubCell"/>
</dbReference>
<keyword evidence="4" id="KW-0677">Repeat</keyword>
<dbReference type="CDD" id="cd03215">
    <property type="entry name" value="ABC_Carb_Monos_II"/>
    <property type="match status" value="1"/>
</dbReference>
<comment type="caution">
    <text evidence="10">The sequence shown here is derived from an EMBL/GenBank/DDBJ whole genome shotgun (WGS) entry which is preliminary data.</text>
</comment>
<dbReference type="PANTHER" id="PTHR43790:SF9">
    <property type="entry name" value="GALACTOFURANOSE TRANSPORTER ATP-BINDING PROTEIN YTFR"/>
    <property type="match status" value="1"/>
</dbReference>
<dbReference type="InterPro" id="IPR027417">
    <property type="entry name" value="P-loop_NTPase"/>
</dbReference>
<keyword evidence="11" id="KW-1185">Reference proteome</keyword>
<dbReference type="RefSeq" id="WP_189191128.1">
    <property type="nucleotide sequence ID" value="NZ_BMMM01000020.1"/>
</dbReference>
<organism evidence="10 11">
    <name type="scientific">Streptomyces albiflavescens</name>
    <dbReference type="NCBI Taxonomy" id="1623582"/>
    <lineage>
        <taxon>Bacteria</taxon>
        <taxon>Bacillati</taxon>
        <taxon>Actinomycetota</taxon>
        <taxon>Actinomycetes</taxon>
        <taxon>Kitasatosporales</taxon>
        <taxon>Streptomycetaceae</taxon>
        <taxon>Streptomyces</taxon>
    </lineage>
</organism>
<feature type="domain" description="ABC transporter" evidence="9">
    <location>
        <begin position="259"/>
        <end position="502"/>
    </location>
</feature>
<reference evidence="10 11" key="1">
    <citation type="journal article" date="2014" name="Int. J. Syst. Evol. Microbiol.">
        <title>Complete genome sequence of Corynebacterium casei LMG S-19264T (=DSM 44701T), isolated from a smear-ripened cheese.</title>
        <authorList>
            <consortium name="US DOE Joint Genome Institute (JGI-PGF)"/>
            <person name="Walter F."/>
            <person name="Albersmeier A."/>
            <person name="Kalinowski J."/>
            <person name="Ruckert C."/>
        </authorList>
    </citation>
    <scope>NUCLEOTIDE SEQUENCE [LARGE SCALE GENOMIC DNA]</scope>
    <source>
        <strain evidence="10 11">CGMCC 4.7111</strain>
    </source>
</reference>
<dbReference type="Proteomes" id="UP000600365">
    <property type="component" value="Unassembled WGS sequence"/>
</dbReference>
<dbReference type="FunFam" id="3.40.50.300:FF:000127">
    <property type="entry name" value="Ribose import ATP-binding protein RbsA"/>
    <property type="match status" value="1"/>
</dbReference>
<keyword evidence="3" id="KW-1003">Cell membrane</keyword>
<evidence type="ECO:0000256" key="4">
    <source>
        <dbReference type="ARBA" id="ARBA00022737"/>
    </source>
</evidence>